<dbReference type="RefSeq" id="WP_212009428.1">
    <property type="nucleotide sequence ID" value="NZ_JAAFYZ010000036.1"/>
</dbReference>
<dbReference type="InterPro" id="IPR009080">
    <property type="entry name" value="tRNAsynth_Ia_anticodon-bd"/>
</dbReference>
<evidence type="ECO:0000259" key="11">
    <source>
        <dbReference type="Pfam" id="PF09334"/>
    </source>
</evidence>
<comment type="subcellular location">
    <subcellularLocation>
        <location evidence="1">Cytoplasm</location>
    </subcellularLocation>
</comment>
<dbReference type="EMBL" id="JAAFYZ010000036">
    <property type="protein sequence ID" value="MBS2547847.1"/>
    <property type="molecule type" value="Genomic_DNA"/>
</dbReference>
<dbReference type="EC" id="6.1.1.10" evidence="2"/>
<evidence type="ECO:0000256" key="3">
    <source>
        <dbReference type="ARBA" id="ARBA00022490"/>
    </source>
</evidence>
<evidence type="ECO:0000256" key="10">
    <source>
        <dbReference type="RuleBase" id="RU363039"/>
    </source>
</evidence>
<evidence type="ECO:0000256" key="8">
    <source>
        <dbReference type="ARBA" id="ARBA00023146"/>
    </source>
</evidence>
<keyword evidence="5 10" id="KW-0547">Nucleotide-binding</keyword>
<dbReference type="Gene3D" id="3.40.50.620">
    <property type="entry name" value="HUPs"/>
    <property type="match status" value="1"/>
</dbReference>
<dbReference type="InterPro" id="IPR041872">
    <property type="entry name" value="Anticodon_Met"/>
</dbReference>
<sequence length="500" mass="55467">MATFLSTTIPYANAGPHLGHAFEFVQADAFARHLSRHDAVFVSSGTDENGLKMVQSAAASGETTAAMAQRNSAEFARLARTLPLTVDRFVRTSTDLRHRAGAQELWRRMADRGDIYSRDYTGDYCVGCEAFLAPDELVRGRCAVHKVKPTATRERNWFFRLSRYATDLGAAVADDRIRIWPPSRRNEMLGLIRGGLTDISISRSTDRIHGWGIPVPGDDSQVMYVWIDALTNYVNALGWADGDPDYERYWAGARRRIHVLGKDVSRFHAVYWPAMLMSAGLPLPTDLVVHGHVLLSGHKLSKTLGNVIDPFDLIGRYGAEALRYLMLAEFSPWADADFTDQRLVARYNTDLAGGLGNLVERVTAMVRLYRGGVVPGRTAPVGPLEHDLLADAKRLSAACEQALDRFDHREAVCRLRELVRAVSAYLSRRAPWAEAEPAALDTALHTLIDVLRTIGGQLAPILPGASERMTDALGLRDRTDIAGARVQARPRLFPRLELTW</sequence>
<dbReference type="Gene3D" id="1.10.730.10">
    <property type="entry name" value="Isoleucyl-tRNA Synthetase, Domain 1"/>
    <property type="match status" value="1"/>
</dbReference>
<organism evidence="13 14">
    <name type="scientific">Catenulispora pinistramenti</name>
    <dbReference type="NCBI Taxonomy" id="2705254"/>
    <lineage>
        <taxon>Bacteria</taxon>
        <taxon>Bacillati</taxon>
        <taxon>Actinomycetota</taxon>
        <taxon>Actinomycetes</taxon>
        <taxon>Catenulisporales</taxon>
        <taxon>Catenulisporaceae</taxon>
        <taxon>Catenulispora</taxon>
    </lineage>
</organism>
<feature type="domain" description="Methionyl-tRNA synthetase anticodon-binding" evidence="12">
    <location>
        <begin position="379"/>
        <end position="478"/>
    </location>
</feature>
<keyword evidence="6 10" id="KW-0067">ATP-binding</keyword>
<dbReference type="Gene3D" id="2.170.220.10">
    <property type="match status" value="1"/>
</dbReference>
<dbReference type="SUPFAM" id="SSF47323">
    <property type="entry name" value="Anticodon-binding domain of a subclass of class I aminoacyl-tRNA synthetases"/>
    <property type="match status" value="1"/>
</dbReference>
<dbReference type="PROSITE" id="PS00178">
    <property type="entry name" value="AA_TRNA_LIGASE_I"/>
    <property type="match status" value="1"/>
</dbReference>
<evidence type="ECO:0000313" key="14">
    <source>
        <dbReference type="Proteomes" id="UP000730482"/>
    </source>
</evidence>
<evidence type="ECO:0000313" key="13">
    <source>
        <dbReference type="EMBL" id="MBS2547847.1"/>
    </source>
</evidence>
<keyword evidence="14" id="KW-1185">Reference proteome</keyword>
<reference evidence="13 14" key="1">
    <citation type="submission" date="2020-02" db="EMBL/GenBank/DDBJ databases">
        <title>Acidophilic actinobacteria isolated from forest soil.</title>
        <authorList>
            <person name="Golinska P."/>
        </authorList>
    </citation>
    <scope>NUCLEOTIDE SEQUENCE [LARGE SCALE GENOMIC DNA]</scope>
    <source>
        <strain evidence="13 14">NL8</strain>
    </source>
</reference>
<keyword evidence="8 10" id="KW-0030">Aminoacyl-tRNA synthetase</keyword>
<keyword evidence="4 10" id="KW-0436">Ligase</keyword>
<evidence type="ECO:0000256" key="7">
    <source>
        <dbReference type="ARBA" id="ARBA00022917"/>
    </source>
</evidence>
<keyword evidence="3" id="KW-0963">Cytoplasm</keyword>
<dbReference type="PANTHER" id="PTHR43326">
    <property type="entry name" value="METHIONYL-TRNA SYNTHETASE"/>
    <property type="match status" value="1"/>
</dbReference>
<feature type="domain" description="Methionyl/Leucyl tRNA synthetase" evidence="11">
    <location>
        <begin position="122"/>
        <end position="362"/>
    </location>
</feature>
<dbReference type="Pfam" id="PF19303">
    <property type="entry name" value="Anticodon_3"/>
    <property type="match status" value="1"/>
</dbReference>
<evidence type="ECO:0000256" key="9">
    <source>
        <dbReference type="ARBA" id="ARBA00030904"/>
    </source>
</evidence>
<comment type="caution">
    <text evidence="13">The sequence shown here is derived from an EMBL/GenBank/DDBJ whole genome shotgun (WGS) entry which is preliminary data.</text>
</comment>
<keyword evidence="7 10" id="KW-0648">Protein biosynthesis</keyword>
<dbReference type="InterPro" id="IPR001412">
    <property type="entry name" value="aa-tRNA-synth_I_CS"/>
</dbReference>
<dbReference type="PRINTS" id="PR01041">
    <property type="entry name" value="TRNASYNTHMET"/>
</dbReference>
<evidence type="ECO:0000256" key="5">
    <source>
        <dbReference type="ARBA" id="ARBA00022741"/>
    </source>
</evidence>
<gene>
    <name evidence="13" type="ORF">KGQ19_13325</name>
</gene>
<proteinExistence type="inferred from homology"/>
<dbReference type="PANTHER" id="PTHR43326:SF1">
    <property type="entry name" value="METHIONINE--TRNA LIGASE, MITOCHONDRIAL"/>
    <property type="match status" value="1"/>
</dbReference>
<dbReference type="InterPro" id="IPR023457">
    <property type="entry name" value="Met-tRNA_synth_2"/>
</dbReference>
<evidence type="ECO:0000259" key="12">
    <source>
        <dbReference type="Pfam" id="PF19303"/>
    </source>
</evidence>
<dbReference type="GO" id="GO:0004825">
    <property type="term" value="F:methionine-tRNA ligase activity"/>
    <property type="evidence" value="ECO:0007669"/>
    <property type="project" value="UniProtKB-EC"/>
</dbReference>
<dbReference type="Proteomes" id="UP000730482">
    <property type="component" value="Unassembled WGS sequence"/>
</dbReference>
<name>A0ABS5KP89_9ACTN</name>
<evidence type="ECO:0000256" key="6">
    <source>
        <dbReference type="ARBA" id="ARBA00022840"/>
    </source>
</evidence>
<dbReference type="CDD" id="cd00814">
    <property type="entry name" value="MetRS_core"/>
    <property type="match status" value="1"/>
</dbReference>
<dbReference type="InterPro" id="IPR033911">
    <property type="entry name" value="MetRS_core"/>
</dbReference>
<dbReference type="SUPFAM" id="SSF52374">
    <property type="entry name" value="Nucleotidylyl transferase"/>
    <property type="match status" value="1"/>
</dbReference>
<accession>A0ABS5KP89</accession>
<evidence type="ECO:0000256" key="4">
    <source>
        <dbReference type="ARBA" id="ARBA00022598"/>
    </source>
</evidence>
<evidence type="ECO:0000256" key="1">
    <source>
        <dbReference type="ARBA" id="ARBA00004496"/>
    </source>
</evidence>
<dbReference type="InterPro" id="IPR014729">
    <property type="entry name" value="Rossmann-like_a/b/a_fold"/>
</dbReference>
<dbReference type="Pfam" id="PF09334">
    <property type="entry name" value="tRNA-synt_1g"/>
    <property type="match status" value="1"/>
</dbReference>
<protein>
    <recommendedName>
        <fullName evidence="2">methionine--tRNA ligase</fullName>
        <ecNumber evidence="2">6.1.1.10</ecNumber>
    </recommendedName>
    <alternativeName>
        <fullName evidence="9">Methionyl-tRNA synthetase</fullName>
    </alternativeName>
</protein>
<evidence type="ECO:0000256" key="2">
    <source>
        <dbReference type="ARBA" id="ARBA00012838"/>
    </source>
</evidence>
<comment type="similarity">
    <text evidence="10">Belongs to the class-I aminoacyl-tRNA synthetase family.</text>
</comment>
<dbReference type="InterPro" id="IPR015413">
    <property type="entry name" value="Methionyl/Leucyl_tRNA_Synth"/>
</dbReference>